<dbReference type="RefSeq" id="WP_132171900.1">
    <property type="nucleotide sequence ID" value="NZ_SMKX01000088.1"/>
</dbReference>
<evidence type="ECO:0000313" key="1">
    <source>
        <dbReference type="EMBL" id="TDD55420.1"/>
    </source>
</evidence>
<gene>
    <name evidence="1" type="ORF">E1263_26070</name>
</gene>
<evidence type="ECO:0000313" key="2">
    <source>
        <dbReference type="Proteomes" id="UP000295124"/>
    </source>
</evidence>
<organism evidence="1 2">
    <name type="scientific">Kribbella antibiotica</name>
    <dbReference type="NCBI Taxonomy" id="190195"/>
    <lineage>
        <taxon>Bacteria</taxon>
        <taxon>Bacillati</taxon>
        <taxon>Actinomycetota</taxon>
        <taxon>Actinomycetes</taxon>
        <taxon>Propionibacteriales</taxon>
        <taxon>Kribbellaceae</taxon>
        <taxon>Kribbella</taxon>
    </lineage>
</organism>
<dbReference type="OrthoDB" id="3803428at2"/>
<name>A0A4R4ZC76_9ACTN</name>
<dbReference type="AlphaFoldDB" id="A0A4R4ZC76"/>
<evidence type="ECO:0008006" key="3">
    <source>
        <dbReference type="Google" id="ProtNLM"/>
    </source>
</evidence>
<comment type="caution">
    <text evidence="1">The sequence shown here is derived from an EMBL/GenBank/DDBJ whole genome shotgun (WGS) entry which is preliminary data.</text>
</comment>
<dbReference type="EMBL" id="SMKX01000088">
    <property type="protein sequence ID" value="TDD55420.1"/>
    <property type="molecule type" value="Genomic_DNA"/>
</dbReference>
<accession>A0A4R4ZC76</accession>
<dbReference type="Proteomes" id="UP000295124">
    <property type="component" value="Unassembled WGS sequence"/>
</dbReference>
<proteinExistence type="predicted"/>
<keyword evidence="2" id="KW-1185">Reference proteome</keyword>
<reference evidence="1 2" key="1">
    <citation type="submission" date="2019-03" db="EMBL/GenBank/DDBJ databases">
        <title>Draft genome sequences of novel Actinobacteria.</title>
        <authorList>
            <person name="Sahin N."/>
            <person name="Ay H."/>
            <person name="Saygin H."/>
        </authorList>
    </citation>
    <scope>NUCLEOTIDE SEQUENCE [LARGE SCALE GENOMIC DNA]</scope>
    <source>
        <strain evidence="1 2">JCM 13523</strain>
    </source>
</reference>
<sequence length="469" mass="50852">MIAVLTVPATGPRTPEVRLAGGQPADLIRTTQLGSGVSVEVDLADPGRWRSVMVDGWDAADRNLLEAVVGQESLRQLGDLRDELAVTGDPSLEADVQVGAAQSGPWRRLAVIDALDWWLQVPLDQALLDAERAVVRARAARTLRSRALREHRTGQALVLARRSAGELSTYLTELASSAPSLPRALFSGLSRVANGYAGLAGQVVGSPDECLAPVAEAWSRLKLAVPVVGILKRPEQSYQLLPDSTTQSSSVDPRQVRARVVGTDLQAREVQMVESREGATVRVLVPAFGSRVPSALADQLMVRLVDKRSGTAHEALRLKLRSGRDAERLGMRTPVFTQEIPLRGAAVEDVRADVFDPVHETAPALTDTDDELVRRRRAQFVLGEWRQAMAEIRLSRQAKSRNSRLTRLAAVLDEAVPDADEPVFRGGPTRSEITRYVDAAPGTVHPWFTSTRGAGEPLVAELAAAHQLR</sequence>
<protein>
    <recommendedName>
        <fullName evidence="3">DUF3418 domain-containing protein</fullName>
    </recommendedName>
</protein>